<evidence type="ECO:0000313" key="2">
    <source>
        <dbReference type="EMBL" id="KAL2269743.1"/>
    </source>
</evidence>
<evidence type="ECO:0000313" key="3">
    <source>
        <dbReference type="Proteomes" id="UP001600064"/>
    </source>
</evidence>
<evidence type="ECO:0008006" key="4">
    <source>
        <dbReference type="Google" id="ProtNLM"/>
    </source>
</evidence>
<reference evidence="2 3" key="1">
    <citation type="journal article" date="2024" name="Commun. Biol.">
        <title>Comparative genomic analysis of thermophilic fungi reveals convergent evolutionary adaptations and gene losses.</title>
        <authorList>
            <person name="Steindorff A.S."/>
            <person name="Aguilar-Pontes M.V."/>
            <person name="Robinson A.J."/>
            <person name="Andreopoulos B."/>
            <person name="LaButti K."/>
            <person name="Kuo A."/>
            <person name="Mondo S."/>
            <person name="Riley R."/>
            <person name="Otillar R."/>
            <person name="Haridas S."/>
            <person name="Lipzen A."/>
            <person name="Grimwood J."/>
            <person name="Schmutz J."/>
            <person name="Clum A."/>
            <person name="Reid I.D."/>
            <person name="Moisan M.C."/>
            <person name="Butler G."/>
            <person name="Nguyen T.T.M."/>
            <person name="Dewar K."/>
            <person name="Conant G."/>
            <person name="Drula E."/>
            <person name="Henrissat B."/>
            <person name="Hansel C."/>
            <person name="Singer S."/>
            <person name="Hutchinson M.I."/>
            <person name="de Vries R.P."/>
            <person name="Natvig D.O."/>
            <person name="Powell A.J."/>
            <person name="Tsang A."/>
            <person name="Grigoriev I.V."/>
        </authorList>
    </citation>
    <scope>NUCLEOTIDE SEQUENCE [LARGE SCALE GENOMIC DNA]</scope>
    <source>
        <strain evidence="2 3">ATCC 22073</strain>
    </source>
</reference>
<feature type="compositionally biased region" description="Gly residues" evidence="1">
    <location>
        <begin position="534"/>
        <end position="543"/>
    </location>
</feature>
<dbReference type="EMBL" id="JAZGUE010000002">
    <property type="protein sequence ID" value="KAL2269743.1"/>
    <property type="molecule type" value="Genomic_DNA"/>
</dbReference>
<feature type="region of interest" description="Disordered" evidence="1">
    <location>
        <begin position="651"/>
        <end position="672"/>
    </location>
</feature>
<evidence type="ECO:0000256" key="1">
    <source>
        <dbReference type="SAM" id="MobiDB-lite"/>
    </source>
</evidence>
<protein>
    <recommendedName>
        <fullName evidence="4">F-box domain-containing protein</fullName>
    </recommendedName>
</protein>
<organism evidence="2 3">
    <name type="scientific">Remersonia thermophila</name>
    <dbReference type="NCBI Taxonomy" id="72144"/>
    <lineage>
        <taxon>Eukaryota</taxon>
        <taxon>Fungi</taxon>
        <taxon>Dikarya</taxon>
        <taxon>Ascomycota</taxon>
        <taxon>Pezizomycotina</taxon>
        <taxon>Sordariomycetes</taxon>
        <taxon>Sordariomycetidae</taxon>
        <taxon>Sordariales</taxon>
        <taxon>Sordariales incertae sedis</taxon>
        <taxon>Remersonia</taxon>
    </lineage>
</organism>
<feature type="region of interest" description="Disordered" evidence="1">
    <location>
        <begin position="524"/>
        <end position="551"/>
    </location>
</feature>
<feature type="region of interest" description="Disordered" evidence="1">
    <location>
        <begin position="763"/>
        <end position="811"/>
    </location>
</feature>
<feature type="region of interest" description="Disordered" evidence="1">
    <location>
        <begin position="1"/>
        <end position="48"/>
    </location>
</feature>
<comment type="caution">
    <text evidence="2">The sequence shown here is derived from an EMBL/GenBank/DDBJ whole genome shotgun (WGS) entry which is preliminary data.</text>
</comment>
<dbReference type="Proteomes" id="UP001600064">
    <property type="component" value="Unassembled WGS sequence"/>
</dbReference>
<accession>A0ABR4DHA3</accession>
<dbReference type="Gene3D" id="3.80.10.10">
    <property type="entry name" value="Ribonuclease Inhibitor"/>
    <property type="match status" value="1"/>
</dbReference>
<dbReference type="RefSeq" id="XP_070868467.1">
    <property type="nucleotide sequence ID" value="XM_071008140.1"/>
</dbReference>
<name>A0ABR4DHA3_9PEZI</name>
<feature type="compositionally biased region" description="Basic and acidic residues" evidence="1">
    <location>
        <begin position="10"/>
        <end position="22"/>
    </location>
</feature>
<dbReference type="InterPro" id="IPR032675">
    <property type="entry name" value="LRR_dom_sf"/>
</dbReference>
<proteinExistence type="predicted"/>
<gene>
    <name evidence="2" type="ORF">VTJ83DRAFT_1927</name>
</gene>
<keyword evidence="3" id="KW-1185">Reference proteome</keyword>
<dbReference type="GeneID" id="98122784"/>
<feature type="compositionally biased region" description="Basic and acidic residues" evidence="1">
    <location>
        <begin position="787"/>
        <end position="811"/>
    </location>
</feature>
<dbReference type="PANTHER" id="PTHR13318">
    <property type="entry name" value="PARTNER OF PAIRED, ISOFORM B-RELATED"/>
    <property type="match status" value="1"/>
</dbReference>
<sequence length="811" mass="84612">MRFFRRKDKGKGSVPDKADGGRSHRLPVFGSRRKNSAPTNGGGGGGGGGAYYGTSDVLPHALTRDASHGSAISTAASLHTVPTRRSAELLARLPSAVFERIFTFVCPHARDESYATCEQSAVEDACMLCSLRDLAHCVAVCRQWRAEAVKLLYHSIRIDSVHYCELEAILADRRKRRSFFDRNGEPEDSARARLKLLCRTLREDPVRRGRLVHFLKMPYMLRESCQADLARTIAVTPNLRYVDLPEGLFADDPAFMTLRLEVQARCLELRKMTYTTGSEPSLQALATGRVWPKLEVLELIRIDMEPAMMRHVLGCLVNLRALKISHATSWTDESLAWNDLLPPFPALEELILTDVPNVTAEGLKAWLSALPEARKNLRVLTLNSTGVHTRALPELLAYAPSLKHLSVTGTVTSALPTAGAQAVPPLASASLESLLFEISPSPQVPKYASVVDSYYHYLASSLLSGALPNLRAVYVRYPSFPDLLLLGLPPPAPAFAEGKVARPSSSGGLSASWGGGNSGGWPSFSPPAAPFAAGRGGGGGGGHRPQQSSISSLNSFTGMQQQSLAAAAAAPNPRFSSNNPFASLASSAAMNAGGGLGAAPGPALSGQPGFPLANMALPAKLEVFTKGDDDQLGWSFAVEVGAGEYFQDGRIGGGGADGRPCSRGGGGGGAGERPLSSYGLGADVLGGSGPGGWSIGAGARRSVLVSNGSFAGGFPGAGSVAGSPGGGGAFLAVPNEMLGGGGGGGGGSGGAASSFGARKPRWENLSLGAGGTGGAGGFGLVSSSSGAREEEWPRPRSSAGERKREKMDLWR</sequence>
<feature type="compositionally biased region" description="Gly residues" evidence="1">
    <location>
        <begin position="651"/>
        <end position="671"/>
    </location>
</feature>
<feature type="compositionally biased region" description="Gly residues" evidence="1">
    <location>
        <begin position="768"/>
        <end position="779"/>
    </location>
</feature>
<dbReference type="SUPFAM" id="SSF52047">
    <property type="entry name" value="RNI-like"/>
    <property type="match status" value="1"/>
</dbReference>